<sequence length="119" mass="13360">MDSADHSLTNISIAEKEKSSTEYITVQHKMRVTENPIAVAEHNETLGRNVGRAVPKPGHTRIGFGKIDMDRIKATINKRKKEKELNKLATTVDSSEDAWIERELEVGMELEAEAAWAMN</sequence>
<reference evidence="1 2" key="1">
    <citation type="journal article" date="2014" name="Agronomy (Basel)">
        <title>A Draft Genome Sequence for Ensete ventricosum, the Drought-Tolerant Tree Against Hunger.</title>
        <authorList>
            <person name="Harrison J."/>
            <person name="Moore K.A."/>
            <person name="Paszkiewicz K."/>
            <person name="Jones T."/>
            <person name="Grant M."/>
            <person name="Ambacheew D."/>
            <person name="Muzemil S."/>
            <person name="Studholme D.J."/>
        </authorList>
    </citation>
    <scope>NUCLEOTIDE SEQUENCE [LARGE SCALE GENOMIC DNA]</scope>
</reference>
<organism evidence="1 2">
    <name type="scientific">Ensete ventricosum</name>
    <name type="common">Abyssinian banana</name>
    <name type="synonym">Musa ensete</name>
    <dbReference type="NCBI Taxonomy" id="4639"/>
    <lineage>
        <taxon>Eukaryota</taxon>
        <taxon>Viridiplantae</taxon>
        <taxon>Streptophyta</taxon>
        <taxon>Embryophyta</taxon>
        <taxon>Tracheophyta</taxon>
        <taxon>Spermatophyta</taxon>
        <taxon>Magnoliopsida</taxon>
        <taxon>Liliopsida</taxon>
        <taxon>Zingiberales</taxon>
        <taxon>Musaceae</taxon>
        <taxon>Ensete</taxon>
    </lineage>
</organism>
<name>A0A426XJ13_ENSVE</name>
<evidence type="ECO:0000313" key="2">
    <source>
        <dbReference type="Proteomes" id="UP000287651"/>
    </source>
</evidence>
<protein>
    <submittedName>
        <fullName evidence="1">Uncharacterized protein</fullName>
    </submittedName>
</protein>
<proteinExistence type="predicted"/>
<accession>A0A426XJ13</accession>
<dbReference type="AlphaFoldDB" id="A0A426XJ13"/>
<dbReference type="EMBL" id="AMZH03020185">
    <property type="protein sequence ID" value="RRT39433.1"/>
    <property type="molecule type" value="Genomic_DNA"/>
</dbReference>
<dbReference type="Proteomes" id="UP000287651">
    <property type="component" value="Unassembled WGS sequence"/>
</dbReference>
<evidence type="ECO:0000313" key="1">
    <source>
        <dbReference type="EMBL" id="RRT39433.1"/>
    </source>
</evidence>
<comment type="caution">
    <text evidence="1">The sequence shown here is derived from an EMBL/GenBank/DDBJ whole genome shotgun (WGS) entry which is preliminary data.</text>
</comment>
<gene>
    <name evidence="1" type="ORF">B296_00041907</name>
</gene>